<dbReference type="InterPro" id="IPR052169">
    <property type="entry name" value="CW_Biosynth-Accessory"/>
</dbReference>
<sequence>MFGRDVDAVHRDGSPADVWGSMHEHLQSLDGVVANLECCVSERGERWPDKTFYFRADPDWAVPALDAGNVAAVSLANNHLLDFGETALLDTLDHLSAGGIAHAGAGADVDAALEPTVVDAGGLRVGVLGLTDQWSQFGAGPDSPGTAHVALSADDEATRRAVRNGVATARERGADLVVASLHWGPNWEVEPSTDQQRFARWLIDEGVDVVHGHSAHVIQGVETYRGRPIIYDAGDFVDDYAIKEGLHNDRSFLFELAVDGSELTALELRPIEIADRRSERAGDDAAAWLRERMRTLSAPFGTTVERSGRGVRIPLGDAEGEESASGSESGTNESASGNRTGTNEGDRDGA</sequence>
<dbReference type="InterPro" id="IPR029052">
    <property type="entry name" value="Metallo-depent_PP-like"/>
</dbReference>
<protein>
    <submittedName>
        <fullName evidence="4">CapA family protein</fullName>
    </submittedName>
</protein>
<evidence type="ECO:0000313" key="5">
    <source>
        <dbReference type="Proteomes" id="UP001500420"/>
    </source>
</evidence>
<dbReference type="AlphaFoldDB" id="A0AAV3TAZ4"/>
<dbReference type="Gene3D" id="3.60.21.10">
    <property type="match status" value="1"/>
</dbReference>
<dbReference type="Proteomes" id="UP001500420">
    <property type="component" value="Unassembled WGS sequence"/>
</dbReference>
<comment type="similarity">
    <text evidence="1">Belongs to the CapA family.</text>
</comment>
<feature type="compositionally biased region" description="Low complexity" evidence="2">
    <location>
        <begin position="323"/>
        <end position="337"/>
    </location>
</feature>
<dbReference type="InterPro" id="IPR019079">
    <property type="entry name" value="Capsule_synth_CapA"/>
</dbReference>
<dbReference type="SMART" id="SM00854">
    <property type="entry name" value="PGA_cap"/>
    <property type="match status" value="1"/>
</dbReference>
<dbReference type="CDD" id="cd07381">
    <property type="entry name" value="MPP_CapA"/>
    <property type="match status" value="1"/>
</dbReference>
<dbReference type="EMBL" id="BAAADV010000004">
    <property type="protein sequence ID" value="GAA0674229.1"/>
    <property type="molecule type" value="Genomic_DNA"/>
</dbReference>
<evidence type="ECO:0000256" key="2">
    <source>
        <dbReference type="SAM" id="MobiDB-lite"/>
    </source>
</evidence>
<gene>
    <name evidence="4" type="ORF">GCM10009020_21900</name>
</gene>
<accession>A0AAV3TAZ4</accession>
<evidence type="ECO:0000313" key="4">
    <source>
        <dbReference type="EMBL" id="GAA0674229.1"/>
    </source>
</evidence>
<dbReference type="PANTHER" id="PTHR33393">
    <property type="entry name" value="POLYGLUTAMINE SYNTHESIS ACCESSORY PROTEIN RV0574C-RELATED"/>
    <property type="match status" value="1"/>
</dbReference>
<comment type="caution">
    <text evidence="4">The sequence shown here is derived from an EMBL/GenBank/DDBJ whole genome shotgun (WGS) entry which is preliminary data.</text>
</comment>
<feature type="region of interest" description="Disordered" evidence="2">
    <location>
        <begin position="301"/>
        <end position="350"/>
    </location>
</feature>
<feature type="domain" description="Capsule synthesis protein CapA" evidence="3">
    <location>
        <begin position="1"/>
        <end position="240"/>
    </location>
</feature>
<evidence type="ECO:0000259" key="3">
    <source>
        <dbReference type="SMART" id="SM00854"/>
    </source>
</evidence>
<reference evidence="4 5" key="1">
    <citation type="journal article" date="2019" name="Int. J. Syst. Evol. Microbiol.">
        <title>The Global Catalogue of Microorganisms (GCM) 10K type strain sequencing project: providing services to taxonomists for standard genome sequencing and annotation.</title>
        <authorList>
            <consortium name="The Broad Institute Genomics Platform"/>
            <consortium name="The Broad Institute Genome Sequencing Center for Infectious Disease"/>
            <person name="Wu L."/>
            <person name="Ma J."/>
        </authorList>
    </citation>
    <scope>NUCLEOTIDE SEQUENCE [LARGE SCALE GENOMIC DNA]</scope>
    <source>
        <strain evidence="4 5">JCM 16328</strain>
    </source>
</reference>
<evidence type="ECO:0000256" key="1">
    <source>
        <dbReference type="ARBA" id="ARBA00005662"/>
    </source>
</evidence>
<organism evidence="4 5">
    <name type="scientific">Natronoarchaeum mannanilyticum</name>
    <dbReference type="NCBI Taxonomy" id="926360"/>
    <lineage>
        <taxon>Archaea</taxon>
        <taxon>Methanobacteriati</taxon>
        <taxon>Methanobacteriota</taxon>
        <taxon>Stenosarchaea group</taxon>
        <taxon>Halobacteria</taxon>
        <taxon>Halobacteriales</taxon>
        <taxon>Natronoarchaeaceae</taxon>
    </lineage>
</organism>
<dbReference type="Pfam" id="PF09587">
    <property type="entry name" value="PGA_cap"/>
    <property type="match status" value="1"/>
</dbReference>
<dbReference type="PANTHER" id="PTHR33393:SF11">
    <property type="entry name" value="POLYGLUTAMINE SYNTHESIS ACCESSORY PROTEIN RV0574C-RELATED"/>
    <property type="match status" value="1"/>
</dbReference>
<name>A0AAV3TAZ4_9EURY</name>
<proteinExistence type="inferred from homology"/>
<keyword evidence="5" id="KW-1185">Reference proteome</keyword>
<dbReference type="SUPFAM" id="SSF56300">
    <property type="entry name" value="Metallo-dependent phosphatases"/>
    <property type="match status" value="1"/>
</dbReference>